<dbReference type="CDD" id="cd07732">
    <property type="entry name" value="metallo-hydrolase-like_MBL-fold"/>
    <property type="match status" value="1"/>
</dbReference>
<dbReference type="SUPFAM" id="SSF56281">
    <property type="entry name" value="Metallo-hydrolase/oxidoreductase"/>
    <property type="match status" value="1"/>
</dbReference>
<comment type="caution">
    <text evidence="4">The sequence shown here is derived from an EMBL/GenBank/DDBJ whole genome shotgun (WGS) entry which is preliminary data.</text>
</comment>
<dbReference type="PANTHER" id="PTHR43694">
    <property type="entry name" value="RIBONUCLEASE J"/>
    <property type="match status" value="1"/>
</dbReference>
<organism evidence="4 5">
    <name type="scientific">Bradyrhizobium canariense</name>
    <dbReference type="NCBI Taxonomy" id="255045"/>
    <lineage>
        <taxon>Bacteria</taxon>
        <taxon>Pseudomonadati</taxon>
        <taxon>Pseudomonadota</taxon>
        <taxon>Alphaproteobacteria</taxon>
        <taxon>Hyphomicrobiales</taxon>
        <taxon>Nitrobacteraceae</taxon>
        <taxon>Bradyrhizobium</taxon>
    </lineage>
</organism>
<reference evidence="4 5" key="1">
    <citation type="submission" date="2017-03" db="EMBL/GenBank/DDBJ databases">
        <title>Whole genome sequences of fourteen strains of Bradyrhizobium canariense and one strain of Bradyrhizobium japonicum isolated from Lupinus (Papilionoideae: Genisteae) species in Algeria.</title>
        <authorList>
            <person name="Crovadore J."/>
            <person name="Chekireb D."/>
            <person name="Brachmann A."/>
            <person name="Chablais R."/>
            <person name="Cochard B."/>
            <person name="Lefort F."/>
        </authorList>
    </citation>
    <scope>NUCLEOTIDE SEQUENCE [LARGE SCALE GENOMIC DNA]</scope>
    <source>
        <strain evidence="4 5">UBMAN05</strain>
    </source>
</reference>
<dbReference type="Pfam" id="PF12706">
    <property type="entry name" value="Lactamase_B_2"/>
    <property type="match status" value="1"/>
</dbReference>
<dbReference type="PANTHER" id="PTHR43694:SF1">
    <property type="entry name" value="RIBONUCLEASE J"/>
    <property type="match status" value="1"/>
</dbReference>
<evidence type="ECO:0000259" key="3">
    <source>
        <dbReference type="SMART" id="SM00849"/>
    </source>
</evidence>
<dbReference type="SMART" id="SM00849">
    <property type="entry name" value="Lactamase_B"/>
    <property type="match status" value="1"/>
</dbReference>
<sequence length="416" mass="45535">MRVRIHRGTREIGGTCVELECDRKRILLDLGLPLNLPDLDGAKLPAVDGLEAGSDDLLAIVLSHGHRDHWGLVPKAHQSIPLVMGAATERVMEAAAKFVPDGVALRASHHLVSGQPLTLGPFKITPHLVDHSGFDAYALEVEAGGKRIFYSGDLRAHGRKGSLFERLLKNPPEAIDLMLMEGSSLGRLANDQRFPSEEVLEEQFLDRFKQTSGISLIACSAQNIDRVVTVYRAAKRAGRTLLIDAYAAEVLAATGYATIPKAEEGWSNVAVYIPQAQRVNLAKSGTASLVGKYRNLRVWPEQLKSRAGQLAMLFRGWMIRDLERADALSGARVIWSQWDGYLAEGAGARLKDECARLGLPFESIHTSGHASVPDLQRLAAAISPRRLIPIHTFGRDAFPDLFDNVALVDDGQWIDV</sequence>
<protein>
    <submittedName>
        <fullName evidence="4">MBL fold metallo-hydrolase</fullName>
    </submittedName>
</protein>
<dbReference type="InterPro" id="IPR036866">
    <property type="entry name" value="RibonucZ/Hydroxyglut_hydro"/>
</dbReference>
<evidence type="ECO:0000313" key="4">
    <source>
        <dbReference type="EMBL" id="OSJ27810.1"/>
    </source>
</evidence>
<feature type="domain" description="Metallo-beta-lactamase" evidence="3">
    <location>
        <begin position="13"/>
        <end position="203"/>
    </location>
</feature>
<keyword evidence="1" id="KW-0269">Exonuclease</keyword>
<name>A0ABX3X3R3_9BRAD</name>
<keyword evidence="1" id="KW-0540">Nuclease</keyword>
<dbReference type="Gene3D" id="3.60.15.10">
    <property type="entry name" value="Ribonuclease Z/Hydroxyacylglutathione hydrolase-like"/>
    <property type="match status" value="1"/>
</dbReference>
<keyword evidence="2" id="KW-0694">RNA-binding</keyword>
<evidence type="ECO:0000256" key="1">
    <source>
        <dbReference type="ARBA" id="ARBA00022839"/>
    </source>
</evidence>
<evidence type="ECO:0000256" key="2">
    <source>
        <dbReference type="ARBA" id="ARBA00022884"/>
    </source>
</evidence>
<evidence type="ECO:0000313" key="5">
    <source>
        <dbReference type="Proteomes" id="UP000193884"/>
    </source>
</evidence>
<proteinExistence type="predicted"/>
<gene>
    <name evidence="4" type="ORF">BST63_18890</name>
</gene>
<dbReference type="Proteomes" id="UP000193884">
    <property type="component" value="Unassembled WGS sequence"/>
</dbReference>
<dbReference type="Gene3D" id="3.40.50.10710">
    <property type="entry name" value="Metallo-hydrolase/oxidoreductase"/>
    <property type="match status" value="1"/>
</dbReference>
<dbReference type="InterPro" id="IPR001279">
    <property type="entry name" value="Metallo-B-lactamas"/>
</dbReference>
<keyword evidence="5" id="KW-1185">Reference proteome</keyword>
<dbReference type="EMBL" id="NAFK01000163">
    <property type="protein sequence ID" value="OSJ27810.1"/>
    <property type="molecule type" value="Genomic_DNA"/>
</dbReference>
<accession>A0ABX3X3R3</accession>
<keyword evidence="1" id="KW-0378">Hydrolase</keyword>
<dbReference type="InterPro" id="IPR042173">
    <property type="entry name" value="RNase_J_2"/>
</dbReference>